<name>A0ABV7WI05_9MICO</name>
<dbReference type="Proteomes" id="UP001595685">
    <property type="component" value="Unassembled WGS sequence"/>
</dbReference>
<dbReference type="EMBL" id="JBHRWW010000007">
    <property type="protein sequence ID" value="MFC3689014.1"/>
    <property type="molecule type" value="Genomic_DNA"/>
</dbReference>
<gene>
    <name evidence="1" type="ORF">ACFOLH_11740</name>
</gene>
<dbReference type="RefSeq" id="WP_340295182.1">
    <property type="nucleotide sequence ID" value="NZ_JBBEOI010000214.1"/>
</dbReference>
<evidence type="ECO:0000313" key="1">
    <source>
        <dbReference type="EMBL" id="MFC3689014.1"/>
    </source>
</evidence>
<comment type="caution">
    <text evidence="1">The sequence shown here is derived from an EMBL/GenBank/DDBJ whole genome shotgun (WGS) entry which is preliminary data.</text>
</comment>
<sequence>MPGATGSPAEALRRLAEARRALETAQAEVRDAVGAARAAGRSWAEVGEALGVSRQAAFKRFGQPRDPRTGAPMTRTTAADVVALTGRAFRLLDDGSTAELRGLMTPATAAELDDDVLRGTWAAAVAETGRLERTEGTVAHLPEPDGTPLEDAEQVLGVVVGRTLLRCEAGTWAGRVAVDHDGRVVGLLVVPPGATGLPF</sequence>
<evidence type="ECO:0000313" key="2">
    <source>
        <dbReference type="Proteomes" id="UP001595685"/>
    </source>
</evidence>
<protein>
    <submittedName>
        <fullName evidence="1">Uncharacterized protein</fullName>
    </submittedName>
</protein>
<organism evidence="1 2">
    <name type="scientific">Aquipuribacter hungaricus</name>
    <dbReference type="NCBI Taxonomy" id="545624"/>
    <lineage>
        <taxon>Bacteria</taxon>
        <taxon>Bacillati</taxon>
        <taxon>Actinomycetota</taxon>
        <taxon>Actinomycetes</taxon>
        <taxon>Micrococcales</taxon>
        <taxon>Intrasporangiaceae</taxon>
        <taxon>Aquipuribacter</taxon>
    </lineage>
</organism>
<reference evidence="2" key="1">
    <citation type="journal article" date="2019" name="Int. J. Syst. Evol. Microbiol.">
        <title>The Global Catalogue of Microorganisms (GCM) 10K type strain sequencing project: providing services to taxonomists for standard genome sequencing and annotation.</title>
        <authorList>
            <consortium name="The Broad Institute Genomics Platform"/>
            <consortium name="The Broad Institute Genome Sequencing Center for Infectious Disease"/>
            <person name="Wu L."/>
            <person name="Ma J."/>
        </authorList>
    </citation>
    <scope>NUCLEOTIDE SEQUENCE [LARGE SCALE GENOMIC DNA]</scope>
    <source>
        <strain evidence="2">NCAIM B.02333</strain>
    </source>
</reference>
<proteinExistence type="predicted"/>
<accession>A0ABV7WI05</accession>
<keyword evidence="2" id="KW-1185">Reference proteome</keyword>